<evidence type="ECO:0000313" key="3">
    <source>
        <dbReference type="Proteomes" id="UP000027866"/>
    </source>
</evidence>
<dbReference type="NCBIfam" id="TIGR03054">
    <property type="entry name" value="photo_alph_chp1"/>
    <property type="match status" value="1"/>
</dbReference>
<dbReference type="OrthoDB" id="7848123at2"/>
<feature type="transmembrane region" description="Helical" evidence="1">
    <location>
        <begin position="20"/>
        <end position="40"/>
    </location>
</feature>
<dbReference type="EMBL" id="JMIX01000008">
    <property type="protein sequence ID" value="KEO92862.1"/>
    <property type="molecule type" value="Genomic_DNA"/>
</dbReference>
<evidence type="ECO:0000313" key="2">
    <source>
        <dbReference type="EMBL" id="KEO92862.1"/>
    </source>
</evidence>
<proteinExistence type="predicted"/>
<dbReference type="KEGG" id="elq:Ga0102493_111815"/>
<accession>A0A074N4E0</accession>
<dbReference type="RefSeq" id="WP_034904420.1">
    <property type="nucleotide sequence ID" value="NZ_CP017057.1"/>
</dbReference>
<gene>
    <name evidence="2" type="ORF">EH32_13810</name>
</gene>
<dbReference type="InterPro" id="IPR017495">
    <property type="entry name" value="PuhC"/>
</dbReference>
<keyword evidence="1" id="KW-0812">Transmembrane</keyword>
<evidence type="ECO:0000256" key="1">
    <source>
        <dbReference type="SAM" id="Phobius"/>
    </source>
</evidence>
<dbReference type="Proteomes" id="UP000027866">
    <property type="component" value="Unassembled WGS sequence"/>
</dbReference>
<keyword evidence="1" id="KW-0472">Membrane</keyword>
<protein>
    <submittedName>
        <fullName evidence="2">Photosynthetic complex assembly protein</fullName>
    </submittedName>
</protein>
<keyword evidence="1" id="KW-1133">Transmembrane helix</keyword>
<comment type="caution">
    <text evidence="2">The sequence shown here is derived from an EMBL/GenBank/DDBJ whole genome shotgun (WGS) entry which is preliminary data.</text>
</comment>
<organism evidence="2 3">
    <name type="scientific">Erythrobacter litoralis</name>
    <dbReference type="NCBI Taxonomy" id="39960"/>
    <lineage>
        <taxon>Bacteria</taxon>
        <taxon>Pseudomonadati</taxon>
        <taxon>Pseudomonadota</taxon>
        <taxon>Alphaproteobacteria</taxon>
        <taxon>Sphingomonadales</taxon>
        <taxon>Erythrobacteraceae</taxon>
        <taxon>Erythrobacter/Porphyrobacter group</taxon>
        <taxon>Erythrobacter</taxon>
    </lineage>
</organism>
<keyword evidence="3" id="KW-1185">Reference proteome</keyword>
<dbReference type="AlphaFoldDB" id="A0A074N4E0"/>
<name>A0A074N4E0_9SPHN</name>
<sequence>MIVRTYEEDEITVHRVPLMLMGGLVAISLAMTASVTLGFFERTSDPVVNRAEAGTEATATRQLFFFDEADGSVRVEDAASGIEVGRFGVGEGGFVRSTVRSLVHQRRIRGIGSDVPFELVEWDNGNLTLRDETTGSALELDYFGKDNRRVFADMLEGVK</sequence>
<reference evidence="2 3" key="1">
    <citation type="submission" date="2014-04" db="EMBL/GenBank/DDBJ databases">
        <title>A comprehensive comparison of genomes of Erythrobacter spp. Strains.</title>
        <authorList>
            <person name="Zheng Q."/>
        </authorList>
    </citation>
    <scope>NUCLEOTIDE SEQUENCE [LARGE SCALE GENOMIC DNA]</scope>
    <source>
        <strain evidence="2 3">DSM 8509</strain>
    </source>
</reference>
<dbReference type="PATRIC" id="fig|39960.10.peg.903"/>